<evidence type="ECO:0000313" key="10">
    <source>
        <dbReference type="Proteomes" id="UP000623842"/>
    </source>
</evidence>
<dbReference type="AlphaFoldDB" id="A0A919BN05"/>
<evidence type="ECO:0000313" key="9">
    <source>
        <dbReference type="EMBL" id="GHG00287.1"/>
    </source>
</evidence>
<dbReference type="EMBL" id="BNCK01000007">
    <property type="protein sequence ID" value="GHG00287.1"/>
    <property type="molecule type" value="Genomic_DNA"/>
</dbReference>
<evidence type="ECO:0000256" key="6">
    <source>
        <dbReference type="PIRSR" id="PIRSR000027-1"/>
    </source>
</evidence>
<feature type="signal peptide" evidence="8">
    <location>
        <begin position="1"/>
        <end position="22"/>
    </location>
</feature>
<comment type="PTM">
    <text evidence="7">Binds 1 heme group per subunit.</text>
</comment>
<accession>A0A919BN05</accession>
<keyword evidence="3 6" id="KW-0479">Metal-binding</keyword>
<evidence type="ECO:0000256" key="3">
    <source>
        <dbReference type="ARBA" id="ARBA00022723"/>
    </source>
</evidence>
<dbReference type="InterPro" id="IPR015984">
    <property type="entry name" value="Cyt_c_prime_subgr"/>
</dbReference>
<dbReference type="GO" id="GO:0009055">
    <property type="term" value="F:electron transfer activity"/>
    <property type="evidence" value="ECO:0007669"/>
    <property type="project" value="InterPro"/>
</dbReference>
<keyword evidence="10" id="KW-1185">Reference proteome</keyword>
<keyword evidence="1" id="KW-0813">Transport</keyword>
<keyword evidence="8" id="KW-0732">Signal</keyword>
<dbReference type="Proteomes" id="UP000623842">
    <property type="component" value="Unassembled WGS sequence"/>
</dbReference>
<dbReference type="GO" id="GO:0020037">
    <property type="term" value="F:heme binding"/>
    <property type="evidence" value="ECO:0007669"/>
    <property type="project" value="InterPro"/>
</dbReference>
<reference evidence="9" key="1">
    <citation type="journal article" date="2014" name="Int. J. Syst. Evol. Microbiol.">
        <title>Complete genome sequence of Corynebacterium casei LMG S-19264T (=DSM 44701T), isolated from a smear-ripened cheese.</title>
        <authorList>
            <consortium name="US DOE Joint Genome Institute (JGI-PGF)"/>
            <person name="Walter F."/>
            <person name="Albersmeier A."/>
            <person name="Kalinowski J."/>
            <person name="Ruckert C."/>
        </authorList>
    </citation>
    <scope>NUCLEOTIDE SEQUENCE</scope>
    <source>
        <strain evidence="9">KCTC 42731</strain>
    </source>
</reference>
<proteinExistence type="predicted"/>
<keyword evidence="4" id="KW-0249">Electron transport</keyword>
<sequence length="156" mass="16567">MKTLTKTLAVSAVSLMVFSASAQVASSEKQAARATETRQAVFKLLGANMGPLGGMARGKVPFDAQLAEKHATRINQLSLMIGDYTALDTSKFKTNTEALDKVWTDRASFEKHINDLTDASANLMKVAASGNEGEIKKAIGGVGKTCGGCHDNFKKD</sequence>
<dbReference type="GO" id="GO:0022900">
    <property type="term" value="P:electron transport chain"/>
    <property type="evidence" value="ECO:0007669"/>
    <property type="project" value="InterPro"/>
</dbReference>
<dbReference type="Pfam" id="PF01322">
    <property type="entry name" value="Cytochrom_C_2"/>
    <property type="match status" value="1"/>
</dbReference>
<evidence type="ECO:0000256" key="1">
    <source>
        <dbReference type="ARBA" id="ARBA00022448"/>
    </source>
</evidence>
<dbReference type="RefSeq" id="WP_189772478.1">
    <property type="nucleotide sequence ID" value="NZ_BNCK01000007.1"/>
</dbReference>
<feature type="binding site" description="covalent" evidence="7">
    <location>
        <position position="149"/>
    </location>
    <ligand>
        <name>heme c</name>
        <dbReference type="ChEBI" id="CHEBI:61717"/>
    </ligand>
</feature>
<evidence type="ECO:0000256" key="5">
    <source>
        <dbReference type="ARBA" id="ARBA00023004"/>
    </source>
</evidence>
<feature type="binding site" description="axial binding residue" evidence="6">
    <location>
        <position position="150"/>
    </location>
    <ligand>
        <name>heme c</name>
        <dbReference type="ChEBI" id="CHEBI:61717"/>
    </ligand>
    <ligandPart>
        <name>Fe</name>
        <dbReference type="ChEBI" id="CHEBI:18248"/>
    </ligandPart>
</feature>
<dbReference type="InterPro" id="IPR012127">
    <property type="entry name" value="Cyt_c_prime"/>
</dbReference>
<dbReference type="GO" id="GO:0042597">
    <property type="term" value="C:periplasmic space"/>
    <property type="evidence" value="ECO:0007669"/>
    <property type="project" value="InterPro"/>
</dbReference>
<reference evidence="9" key="2">
    <citation type="submission" date="2020-09" db="EMBL/GenBank/DDBJ databases">
        <authorList>
            <person name="Sun Q."/>
            <person name="Kim S."/>
        </authorList>
    </citation>
    <scope>NUCLEOTIDE SEQUENCE</scope>
    <source>
        <strain evidence="9">KCTC 42731</strain>
    </source>
</reference>
<name>A0A919BN05_9GAMM</name>
<comment type="caution">
    <text evidence="9">The sequence shown here is derived from an EMBL/GenBank/DDBJ whole genome shotgun (WGS) entry which is preliminary data.</text>
</comment>
<dbReference type="Gene3D" id="1.20.120.10">
    <property type="entry name" value="Cytochrome c/b562"/>
    <property type="match status" value="1"/>
</dbReference>
<evidence type="ECO:0000256" key="7">
    <source>
        <dbReference type="PIRSR" id="PIRSR000027-2"/>
    </source>
</evidence>
<feature type="chain" id="PRO_5037320185" description="Cytochrome c" evidence="8">
    <location>
        <begin position="23"/>
        <end position="156"/>
    </location>
</feature>
<keyword evidence="2 7" id="KW-0349">Heme</keyword>
<dbReference type="PIRSF" id="PIRSF000027">
    <property type="entry name" value="Cytc_c_prime"/>
    <property type="match status" value="1"/>
</dbReference>
<dbReference type="PROSITE" id="PS51009">
    <property type="entry name" value="CYTCII"/>
    <property type="match status" value="1"/>
</dbReference>
<dbReference type="InterPro" id="IPR002321">
    <property type="entry name" value="Cyt_c_II"/>
</dbReference>
<feature type="binding site" description="covalent" evidence="7">
    <location>
        <position position="146"/>
    </location>
    <ligand>
        <name>heme c</name>
        <dbReference type="ChEBI" id="CHEBI:61717"/>
    </ligand>
</feature>
<evidence type="ECO:0000256" key="2">
    <source>
        <dbReference type="ARBA" id="ARBA00022617"/>
    </source>
</evidence>
<evidence type="ECO:0000256" key="8">
    <source>
        <dbReference type="SAM" id="SignalP"/>
    </source>
</evidence>
<organism evidence="9 10">
    <name type="scientific">Thalassotalea marina</name>
    <dbReference type="NCBI Taxonomy" id="1673741"/>
    <lineage>
        <taxon>Bacteria</taxon>
        <taxon>Pseudomonadati</taxon>
        <taxon>Pseudomonadota</taxon>
        <taxon>Gammaproteobacteria</taxon>
        <taxon>Alteromonadales</taxon>
        <taxon>Colwelliaceae</taxon>
        <taxon>Thalassotalea</taxon>
    </lineage>
</organism>
<dbReference type="GO" id="GO:0005506">
    <property type="term" value="F:iron ion binding"/>
    <property type="evidence" value="ECO:0007669"/>
    <property type="project" value="InterPro"/>
</dbReference>
<evidence type="ECO:0008006" key="11">
    <source>
        <dbReference type="Google" id="ProtNLM"/>
    </source>
</evidence>
<dbReference type="PRINTS" id="PR00608">
    <property type="entry name" value="CYTCHROMECII"/>
</dbReference>
<keyword evidence="5 6" id="KW-0408">Iron</keyword>
<dbReference type="SUPFAM" id="SSF47175">
    <property type="entry name" value="Cytochromes"/>
    <property type="match status" value="1"/>
</dbReference>
<evidence type="ECO:0000256" key="4">
    <source>
        <dbReference type="ARBA" id="ARBA00022982"/>
    </source>
</evidence>
<dbReference type="InterPro" id="IPR010980">
    <property type="entry name" value="Cyt_c/b562"/>
</dbReference>
<protein>
    <recommendedName>
        <fullName evidence="11">Cytochrome c</fullName>
    </recommendedName>
</protein>
<gene>
    <name evidence="9" type="ORF">GCM10017161_31170</name>
</gene>